<dbReference type="PANTHER" id="PTHR35457:SF1">
    <property type="entry name" value="HEME A SYNTHASE"/>
    <property type="match status" value="1"/>
</dbReference>
<evidence type="ECO:0000313" key="14">
    <source>
        <dbReference type="Proteomes" id="UP001232445"/>
    </source>
</evidence>
<keyword evidence="10" id="KW-1015">Disulfide bond</keyword>
<gene>
    <name evidence="13" type="ORF">J2S00_000294</name>
</gene>
<feature type="transmembrane region" description="Helical" evidence="12">
    <location>
        <begin position="163"/>
        <end position="184"/>
    </location>
</feature>
<evidence type="ECO:0000256" key="6">
    <source>
        <dbReference type="ARBA" id="ARBA00023002"/>
    </source>
</evidence>
<accession>A0ABU0CM77</accession>
<evidence type="ECO:0000256" key="5">
    <source>
        <dbReference type="ARBA" id="ARBA00022989"/>
    </source>
</evidence>
<dbReference type="Pfam" id="PF02628">
    <property type="entry name" value="COX15-CtaA"/>
    <property type="match status" value="1"/>
</dbReference>
<feature type="transmembrane region" description="Helical" evidence="12">
    <location>
        <begin position="7"/>
        <end position="26"/>
    </location>
</feature>
<evidence type="ECO:0000256" key="2">
    <source>
        <dbReference type="ARBA" id="ARBA00022475"/>
    </source>
</evidence>
<keyword evidence="5 12" id="KW-1133">Transmembrane helix</keyword>
<keyword evidence="9 12" id="KW-0472">Membrane</keyword>
<feature type="transmembrane region" description="Helical" evidence="12">
    <location>
        <begin position="90"/>
        <end position="114"/>
    </location>
</feature>
<feature type="transmembrane region" description="Helical" evidence="12">
    <location>
        <begin position="274"/>
        <end position="295"/>
    </location>
</feature>
<dbReference type="InterPro" id="IPR050450">
    <property type="entry name" value="COX15/CtaA_HemeA_synthase"/>
</dbReference>
<evidence type="ECO:0000256" key="12">
    <source>
        <dbReference type="SAM" id="Phobius"/>
    </source>
</evidence>
<feature type="transmembrane region" description="Helical" evidence="12">
    <location>
        <begin position="241"/>
        <end position="268"/>
    </location>
</feature>
<keyword evidence="2" id="KW-1003">Cell membrane</keyword>
<proteinExistence type="predicted"/>
<feature type="transmembrane region" description="Helical" evidence="12">
    <location>
        <begin position="120"/>
        <end position="142"/>
    </location>
</feature>
<evidence type="ECO:0000256" key="4">
    <source>
        <dbReference type="ARBA" id="ARBA00022723"/>
    </source>
</evidence>
<evidence type="ECO:0000256" key="7">
    <source>
        <dbReference type="ARBA" id="ARBA00023004"/>
    </source>
</evidence>
<dbReference type="Proteomes" id="UP001232445">
    <property type="component" value="Unassembled WGS sequence"/>
</dbReference>
<keyword evidence="14" id="KW-1185">Reference proteome</keyword>
<keyword evidence="3 12" id="KW-0812">Transmembrane</keyword>
<evidence type="ECO:0000313" key="13">
    <source>
        <dbReference type="EMBL" id="MDQ0337524.1"/>
    </source>
</evidence>
<comment type="pathway">
    <text evidence="11">Porphyrin-containing compound metabolism.</text>
</comment>
<keyword evidence="6" id="KW-0560">Oxidoreductase</keyword>
<dbReference type="RefSeq" id="WP_307334715.1">
    <property type="nucleotide sequence ID" value="NZ_JAUSUQ010000001.1"/>
</dbReference>
<organism evidence="13 14">
    <name type="scientific">Caldalkalibacillus uzonensis</name>
    <dbReference type="NCBI Taxonomy" id="353224"/>
    <lineage>
        <taxon>Bacteria</taxon>
        <taxon>Bacillati</taxon>
        <taxon>Bacillota</taxon>
        <taxon>Bacilli</taxon>
        <taxon>Bacillales</taxon>
        <taxon>Bacillaceae</taxon>
        <taxon>Caldalkalibacillus</taxon>
    </lineage>
</organism>
<dbReference type="PANTHER" id="PTHR35457">
    <property type="entry name" value="HEME A SYNTHASE"/>
    <property type="match status" value="1"/>
</dbReference>
<evidence type="ECO:0000256" key="3">
    <source>
        <dbReference type="ARBA" id="ARBA00022692"/>
    </source>
</evidence>
<sequence>MNKLLKILGILATVGIILVILAGVVVTKTGSGDGCGPNWPLCHGQLFPSEPTFETVVEYTHRLVTGIAGITIFIFTILTAVVYRKHKEVLLVAAAAIFFLLLQSVLGALAVVYGQSSAVMALHFGFSLLSYATLYVLLCYVFHLGKRDRLPSARFSPAVKYGALFLFVFSYIVVYLGAFVTHTGSSMGCQGWPLCNGQLIPADLSGQTGVQYLHRVAAFGLLLAFSWFMYLVRRNWRHNRLLFNSTVAMFWLLVAQIVTGAIVIFSGLDLYATILHAFFITLMFGFLTYVVLYVFRRA</sequence>
<evidence type="ECO:0000256" key="9">
    <source>
        <dbReference type="ARBA" id="ARBA00023136"/>
    </source>
</evidence>
<reference evidence="13 14" key="1">
    <citation type="submission" date="2023-07" db="EMBL/GenBank/DDBJ databases">
        <title>Genomic Encyclopedia of Type Strains, Phase IV (KMG-IV): sequencing the most valuable type-strain genomes for metagenomic binning, comparative biology and taxonomic classification.</title>
        <authorList>
            <person name="Goeker M."/>
        </authorList>
    </citation>
    <scope>NUCLEOTIDE SEQUENCE [LARGE SCALE GENOMIC DNA]</scope>
    <source>
        <strain evidence="13 14">DSM 17740</strain>
    </source>
</reference>
<feature type="transmembrane region" description="Helical" evidence="12">
    <location>
        <begin position="212"/>
        <end position="232"/>
    </location>
</feature>
<comment type="caution">
    <text evidence="13">The sequence shown here is derived from an EMBL/GenBank/DDBJ whole genome shotgun (WGS) entry which is preliminary data.</text>
</comment>
<dbReference type="EMBL" id="JAUSUQ010000001">
    <property type="protein sequence ID" value="MDQ0337524.1"/>
    <property type="molecule type" value="Genomic_DNA"/>
</dbReference>
<keyword evidence="4" id="KW-0479">Metal-binding</keyword>
<evidence type="ECO:0000256" key="10">
    <source>
        <dbReference type="ARBA" id="ARBA00023157"/>
    </source>
</evidence>
<dbReference type="InterPro" id="IPR003780">
    <property type="entry name" value="COX15/CtaA_fam"/>
</dbReference>
<feature type="transmembrane region" description="Helical" evidence="12">
    <location>
        <begin position="63"/>
        <end position="83"/>
    </location>
</feature>
<evidence type="ECO:0000256" key="8">
    <source>
        <dbReference type="ARBA" id="ARBA00023133"/>
    </source>
</evidence>
<comment type="subcellular location">
    <subcellularLocation>
        <location evidence="1">Membrane</location>
        <topology evidence="1">Multi-pass membrane protein</topology>
    </subcellularLocation>
</comment>
<name>A0ABU0CM77_9BACI</name>
<evidence type="ECO:0000256" key="1">
    <source>
        <dbReference type="ARBA" id="ARBA00004141"/>
    </source>
</evidence>
<keyword evidence="7" id="KW-0408">Iron</keyword>
<keyword evidence="8" id="KW-0350">Heme biosynthesis</keyword>
<protein>
    <submittedName>
        <fullName evidence="13">Cytochrome c oxidase assembly protein subunit 15</fullName>
    </submittedName>
</protein>
<evidence type="ECO:0000256" key="11">
    <source>
        <dbReference type="ARBA" id="ARBA00023444"/>
    </source>
</evidence>